<sequence>MSLSEVGEIRRAIDIANSQARRRGKQPLDPVVTRFSCTCHCFSVNVEK</sequence>
<protein>
    <submittedName>
        <fullName evidence="1">Uncharacterized protein</fullName>
    </submittedName>
</protein>
<accession>K2KH65</accession>
<organism evidence="1 2">
    <name type="scientific">Gallaecimonas xiamenensis 3-C-1</name>
    <dbReference type="NCBI Taxonomy" id="745411"/>
    <lineage>
        <taxon>Bacteria</taxon>
        <taxon>Pseudomonadati</taxon>
        <taxon>Pseudomonadota</taxon>
        <taxon>Gammaproteobacteria</taxon>
        <taxon>Enterobacterales</taxon>
        <taxon>Gallaecimonadaceae</taxon>
        <taxon>Gallaecimonas</taxon>
    </lineage>
</organism>
<dbReference type="Proteomes" id="UP000006755">
    <property type="component" value="Unassembled WGS sequence"/>
</dbReference>
<dbReference type="AlphaFoldDB" id="K2KH65"/>
<evidence type="ECO:0000313" key="1">
    <source>
        <dbReference type="EMBL" id="EKE76610.1"/>
    </source>
</evidence>
<dbReference type="EMBL" id="AMRI01000004">
    <property type="protein sequence ID" value="EKE76610.1"/>
    <property type="molecule type" value="Genomic_DNA"/>
</dbReference>
<proteinExistence type="predicted"/>
<evidence type="ECO:0000313" key="2">
    <source>
        <dbReference type="Proteomes" id="UP000006755"/>
    </source>
</evidence>
<name>K2KH65_9GAMM</name>
<dbReference type="STRING" id="745411.B3C1_03415"/>
<reference evidence="1 2" key="1">
    <citation type="journal article" date="2012" name="J. Bacteriol.">
        <title>Genome Sequence of Gallaecimonas xiamenensis Type Strain 3-C-1.</title>
        <authorList>
            <person name="Lai Q."/>
            <person name="Wang L."/>
            <person name="Wang W."/>
            <person name="Shao Z."/>
        </authorList>
    </citation>
    <scope>NUCLEOTIDE SEQUENCE [LARGE SCALE GENOMIC DNA]</scope>
    <source>
        <strain evidence="1 2">3-C-1</strain>
    </source>
</reference>
<comment type="caution">
    <text evidence="1">The sequence shown here is derived from an EMBL/GenBank/DDBJ whole genome shotgun (WGS) entry which is preliminary data.</text>
</comment>
<keyword evidence="2" id="KW-1185">Reference proteome</keyword>
<dbReference type="eggNOG" id="ENOG502ZVUG">
    <property type="taxonomic scope" value="Bacteria"/>
</dbReference>
<gene>
    <name evidence="1" type="ORF">B3C1_03415</name>
</gene>